<dbReference type="Proteomes" id="UP000465601">
    <property type="component" value="Unassembled WGS sequence"/>
</dbReference>
<name>A0A833MA90_9FIRM</name>
<evidence type="ECO:0000313" key="2">
    <source>
        <dbReference type="Proteomes" id="UP000465601"/>
    </source>
</evidence>
<dbReference type="RefSeq" id="WP_151865323.1">
    <property type="nucleotide sequence ID" value="NZ_WBZB01000013.1"/>
</dbReference>
<comment type="caution">
    <text evidence="1">The sequence shown here is derived from an EMBL/GenBank/DDBJ whole genome shotgun (WGS) entry which is preliminary data.</text>
</comment>
<dbReference type="SUPFAM" id="SSF54593">
    <property type="entry name" value="Glyoxalase/Bleomycin resistance protein/Dihydroxybiphenyl dioxygenase"/>
    <property type="match status" value="1"/>
</dbReference>
<gene>
    <name evidence="1" type="ORF">F8153_05320</name>
</gene>
<proteinExistence type="predicted"/>
<dbReference type="EMBL" id="WBZB01000013">
    <property type="protein sequence ID" value="KAB3531595.1"/>
    <property type="molecule type" value="Genomic_DNA"/>
</dbReference>
<sequence length="91" mass="10343">MLRSMMQMCIKGNVEAVELYQRAFDAKLIHESKNQDGSYLHAELDAFGQILAISESHEDQVASNTSNSVFILEKGKLKRSKRQRIYGLIIV</sequence>
<reference evidence="1 2" key="1">
    <citation type="submission" date="2019-10" db="EMBL/GenBank/DDBJ databases">
        <title>Alkaliphilus serpentinus sp. nov. and Alkaliphilus pronyensis sp. nov., two novel anaerobic alkaliphilic species isolated from the serpentinized-hosted hydrothermal field of the Prony Bay (New Caledonia).</title>
        <authorList>
            <person name="Postec A."/>
        </authorList>
    </citation>
    <scope>NUCLEOTIDE SEQUENCE [LARGE SCALE GENOMIC DNA]</scope>
    <source>
        <strain evidence="1 2">LacT</strain>
    </source>
</reference>
<evidence type="ECO:0000313" key="1">
    <source>
        <dbReference type="EMBL" id="KAB3531595.1"/>
    </source>
</evidence>
<dbReference type="InterPro" id="IPR029068">
    <property type="entry name" value="Glyas_Bleomycin-R_OHBP_Dase"/>
</dbReference>
<protein>
    <submittedName>
        <fullName evidence="1">Uncharacterized protein</fullName>
    </submittedName>
</protein>
<accession>A0A833MA90</accession>
<dbReference type="OrthoDB" id="9795306at2"/>
<organism evidence="1 2">
    <name type="scientific">Alkaliphilus serpentinus</name>
    <dbReference type="NCBI Taxonomy" id="1482731"/>
    <lineage>
        <taxon>Bacteria</taxon>
        <taxon>Bacillati</taxon>
        <taxon>Bacillota</taxon>
        <taxon>Clostridia</taxon>
        <taxon>Peptostreptococcales</taxon>
        <taxon>Natronincolaceae</taxon>
        <taxon>Alkaliphilus</taxon>
    </lineage>
</organism>
<keyword evidence="2" id="KW-1185">Reference proteome</keyword>
<dbReference type="AlphaFoldDB" id="A0A833MA90"/>